<name>A0A1I3TCC2_9BACL</name>
<protein>
    <recommendedName>
        <fullName evidence="4">Lipoprotein</fullName>
    </recommendedName>
</protein>
<gene>
    <name evidence="2" type="ORF">SAMN05421852_11712</name>
</gene>
<evidence type="ECO:0000313" key="3">
    <source>
        <dbReference type="Proteomes" id="UP000199545"/>
    </source>
</evidence>
<evidence type="ECO:0000256" key="1">
    <source>
        <dbReference type="SAM" id="SignalP"/>
    </source>
</evidence>
<sequence length="120" mass="13727">MKKVAIIFFALLLLTACGPPVSPVGTWVLKNEENKNGEKKADCPSQIKLGEDETAVINEKPSNIKKVNYYVQYSPKYDPELVLYQDSKEERAEFNQLEESYITLTFRDRGVTCEYNKAKN</sequence>
<evidence type="ECO:0000313" key="2">
    <source>
        <dbReference type="EMBL" id="SFJ68774.1"/>
    </source>
</evidence>
<evidence type="ECO:0008006" key="4">
    <source>
        <dbReference type="Google" id="ProtNLM"/>
    </source>
</evidence>
<feature type="chain" id="PRO_5038574167" description="Lipoprotein" evidence="1">
    <location>
        <begin position="19"/>
        <end position="120"/>
    </location>
</feature>
<reference evidence="2 3" key="1">
    <citation type="submission" date="2016-10" db="EMBL/GenBank/DDBJ databases">
        <authorList>
            <person name="de Groot N.N."/>
        </authorList>
    </citation>
    <scope>NUCLEOTIDE SEQUENCE [LARGE SCALE GENOMIC DNA]</scope>
    <source>
        <strain evidence="2 3">DSM 44778</strain>
    </source>
</reference>
<dbReference type="EMBL" id="FORR01000017">
    <property type="protein sequence ID" value="SFJ68774.1"/>
    <property type="molecule type" value="Genomic_DNA"/>
</dbReference>
<dbReference type="PROSITE" id="PS51257">
    <property type="entry name" value="PROKAR_LIPOPROTEIN"/>
    <property type="match status" value="1"/>
</dbReference>
<organism evidence="2 3">
    <name type="scientific">Thermoflavimicrobium dichotomicum</name>
    <dbReference type="NCBI Taxonomy" id="46223"/>
    <lineage>
        <taxon>Bacteria</taxon>
        <taxon>Bacillati</taxon>
        <taxon>Bacillota</taxon>
        <taxon>Bacilli</taxon>
        <taxon>Bacillales</taxon>
        <taxon>Thermoactinomycetaceae</taxon>
        <taxon>Thermoflavimicrobium</taxon>
    </lineage>
</organism>
<proteinExistence type="predicted"/>
<keyword evidence="1" id="KW-0732">Signal</keyword>
<feature type="signal peptide" evidence="1">
    <location>
        <begin position="1"/>
        <end position="18"/>
    </location>
</feature>
<dbReference type="RefSeq" id="WP_093231103.1">
    <property type="nucleotide sequence ID" value="NZ_FORR01000017.1"/>
</dbReference>
<keyword evidence="3" id="KW-1185">Reference proteome</keyword>
<accession>A0A1I3TCC2</accession>
<dbReference type="Proteomes" id="UP000199545">
    <property type="component" value="Unassembled WGS sequence"/>
</dbReference>
<dbReference type="AlphaFoldDB" id="A0A1I3TCC2"/>